<feature type="compositionally biased region" description="Polar residues" evidence="2">
    <location>
        <begin position="331"/>
        <end position="348"/>
    </location>
</feature>
<dbReference type="STRING" id="2512241.A0A553I7S0"/>
<organism evidence="4 5">
    <name type="scientific">Xylaria flabelliformis</name>
    <dbReference type="NCBI Taxonomy" id="2512241"/>
    <lineage>
        <taxon>Eukaryota</taxon>
        <taxon>Fungi</taxon>
        <taxon>Dikarya</taxon>
        <taxon>Ascomycota</taxon>
        <taxon>Pezizomycotina</taxon>
        <taxon>Sordariomycetes</taxon>
        <taxon>Xylariomycetidae</taxon>
        <taxon>Xylariales</taxon>
        <taxon>Xylariaceae</taxon>
        <taxon>Xylaria</taxon>
    </lineage>
</organism>
<evidence type="ECO:0000256" key="1">
    <source>
        <dbReference type="ARBA" id="ARBA00023125"/>
    </source>
</evidence>
<evidence type="ECO:0000313" key="5">
    <source>
        <dbReference type="Proteomes" id="UP000319160"/>
    </source>
</evidence>
<evidence type="ECO:0000259" key="3">
    <source>
        <dbReference type="PROSITE" id="PS51526"/>
    </source>
</evidence>
<evidence type="ECO:0000256" key="2">
    <source>
        <dbReference type="SAM" id="MobiDB-lite"/>
    </source>
</evidence>
<dbReference type="OrthoDB" id="10056949at2759"/>
<reference evidence="5" key="1">
    <citation type="submission" date="2019-06" db="EMBL/GenBank/DDBJ databases">
        <title>Draft genome sequence of the griseofulvin-producing fungus Xylaria cubensis strain G536.</title>
        <authorList>
            <person name="Mead M.E."/>
            <person name="Raja H.A."/>
            <person name="Steenwyk J.L."/>
            <person name="Knowles S.L."/>
            <person name="Oberlies N.H."/>
            <person name="Rokas A."/>
        </authorList>
    </citation>
    <scope>NUCLEOTIDE SEQUENCE [LARGE SCALE GENOMIC DNA]</scope>
    <source>
        <strain evidence="5">G536</strain>
    </source>
</reference>
<accession>A0A553I7S0</accession>
<keyword evidence="1" id="KW-0238">DNA-binding</keyword>
<evidence type="ECO:0000313" key="4">
    <source>
        <dbReference type="EMBL" id="TRX96224.1"/>
    </source>
</evidence>
<name>A0A553I7S0_9PEZI</name>
<dbReference type="SUPFAM" id="SSF46785">
    <property type="entry name" value="Winged helix' DNA-binding domain"/>
    <property type="match status" value="1"/>
</dbReference>
<dbReference type="Pfam" id="PF25340">
    <property type="entry name" value="BCD_RFX"/>
    <property type="match status" value="1"/>
</dbReference>
<dbReference type="Proteomes" id="UP000319160">
    <property type="component" value="Unassembled WGS sequence"/>
</dbReference>
<dbReference type="PANTHER" id="PTHR12619:SF5">
    <property type="entry name" value="TRANSCRIPTION FACTOR RFX4"/>
    <property type="match status" value="1"/>
</dbReference>
<dbReference type="Gene3D" id="1.10.10.10">
    <property type="entry name" value="Winged helix-like DNA-binding domain superfamily/Winged helix DNA-binding domain"/>
    <property type="match status" value="1"/>
</dbReference>
<dbReference type="EMBL" id="VFLP01000012">
    <property type="protein sequence ID" value="TRX96224.1"/>
    <property type="molecule type" value="Genomic_DNA"/>
</dbReference>
<dbReference type="AlphaFoldDB" id="A0A553I7S0"/>
<dbReference type="GO" id="GO:0000978">
    <property type="term" value="F:RNA polymerase II cis-regulatory region sequence-specific DNA binding"/>
    <property type="evidence" value="ECO:0007669"/>
    <property type="project" value="TreeGrafter"/>
</dbReference>
<comment type="caution">
    <text evidence="4">The sequence shown here is derived from an EMBL/GenBank/DDBJ whole genome shotgun (WGS) entry which is preliminary data.</text>
</comment>
<dbReference type="InterPro" id="IPR036388">
    <property type="entry name" value="WH-like_DNA-bd_sf"/>
</dbReference>
<dbReference type="PANTHER" id="PTHR12619">
    <property type="entry name" value="RFX TRANSCRIPTION FACTOR FAMILY"/>
    <property type="match status" value="1"/>
</dbReference>
<feature type="domain" description="RFX-type winged-helix" evidence="3">
    <location>
        <begin position="212"/>
        <end position="291"/>
    </location>
</feature>
<dbReference type="InterPro" id="IPR036390">
    <property type="entry name" value="WH_DNA-bd_sf"/>
</dbReference>
<dbReference type="PROSITE" id="PS51526">
    <property type="entry name" value="RFX_DBD"/>
    <property type="match status" value="1"/>
</dbReference>
<gene>
    <name evidence="4" type="ORF">FHL15_002948</name>
</gene>
<keyword evidence="5" id="KW-1185">Reference proteome</keyword>
<dbReference type="InterPro" id="IPR057321">
    <property type="entry name" value="RFX1-4/6/8-like_BCD"/>
</dbReference>
<feature type="region of interest" description="Disordered" evidence="2">
    <location>
        <begin position="1"/>
        <end position="35"/>
    </location>
</feature>
<feature type="region of interest" description="Disordered" evidence="2">
    <location>
        <begin position="322"/>
        <end position="349"/>
    </location>
</feature>
<dbReference type="InterPro" id="IPR003150">
    <property type="entry name" value="DNA-bd_RFX"/>
</dbReference>
<dbReference type="GO" id="GO:0000981">
    <property type="term" value="F:DNA-binding transcription factor activity, RNA polymerase II-specific"/>
    <property type="evidence" value="ECO:0007669"/>
    <property type="project" value="TreeGrafter"/>
</dbReference>
<sequence>MDTQPSEAVAMSQQQRKRAQSRASTASIHSIAPQPNLERSLSVAHHGSHQEQWHSNGHGVMTHSKDMSVVGHQMGQQINQQMTNEEMLRPIAAQILQQPFGMDATLHQAVGPAMPYTHHPHGLPADSFNHGTSFTDGDSQIMERDDPDESDIVELPRATGKKTGANRTSANNELEMRQLYHASKHRQLAEVAKELHGNERGPNSERARQIFAMLWLSQVCTKGKGSVPRGRVYANYASRCATERITVLNPASFGKLVRVLFPGLKTRRLGVRGESKYHYVNFTLMEDQPELKEPVAQPAIPISESSRFPQSFNSIPSQSMTLDTAKPALPSPQTNQLSEGRPTSASTDTRAHSLYNQPDVATIDLLDTSTTKTIVNLAFPRDGDDLFDQTQPLILPRIEPFLPQHTDPDSAKSLAALYRSHCTSVVECTLTMPVQKLFANPSLAPWIEQCDFVLYQRMTRIIAGLTLQVVPKTVLDTLRNISEKLVKYIRDSFQGQPKHVIRAKESPATIFAAILDRALRVNLTAHAAANMLANPANRTNMYIDWITMVRIRKIAECVPTRGMDDLVHVLLNEMRGLLAPVNVPWEIECLTLYGDVAQQNSQDSHMDASETENPQNMLDQWVQFLRSLPSRFPYATPADIVWCVQRIGTEVMRDLTIAQGKSFGSWWVTKCWIDEMVAFLAEQGGFMQSRSSTVPANETKRSMSVPINSAEANDPERRRASGSLESDISRTSNAHAQPDRAPFPSRMDGQESLHDDSGIGIRTPEEDFPMDKFEFQQGHAQGFRTMVLDQEMA</sequence>
<feature type="compositionally biased region" description="Polar residues" evidence="2">
    <location>
        <begin position="723"/>
        <end position="735"/>
    </location>
</feature>
<proteinExistence type="predicted"/>
<dbReference type="InterPro" id="IPR039779">
    <property type="entry name" value="RFX-like"/>
</dbReference>
<feature type="region of interest" description="Disordered" evidence="2">
    <location>
        <begin position="688"/>
        <end position="765"/>
    </location>
</feature>
<dbReference type="Pfam" id="PF02257">
    <property type="entry name" value="RFX_DNA_binding"/>
    <property type="match status" value="1"/>
</dbReference>
<protein>
    <recommendedName>
        <fullName evidence="3">RFX-type winged-helix domain-containing protein</fullName>
    </recommendedName>
</protein>
<feature type="compositionally biased region" description="Basic and acidic residues" evidence="2">
    <location>
        <begin position="748"/>
        <end position="765"/>
    </location>
</feature>
<dbReference type="FunFam" id="1.10.10.10:FF:000119">
    <property type="entry name" value="DNA damage and replication checkpoint protein"/>
    <property type="match status" value="1"/>
</dbReference>